<keyword evidence="2" id="KW-0418">Kinase</keyword>
<dbReference type="SMART" id="SM00587">
    <property type="entry name" value="CHK"/>
    <property type="match status" value="1"/>
</dbReference>
<dbReference type="PANTHER" id="PTHR23020">
    <property type="entry name" value="UNCHARACTERIZED NUCLEAR HORMONE RECEPTOR-RELATED"/>
    <property type="match status" value="1"/>
</dbReference>
<evidence type="ECO:0000259" key="1">
    <source>
        <dbReference type="SMART" id="SM00587"/>
    </source>
</evidence>
<dbReference type="InterPro" id="IPR015897">
    <property type="entry name" value="CHK_kinase-like"/>
</dbReference>
<dbReference type="InterPro" id="IPR052961">
    <property type="entry name" value="Oxido-Kinase-like_Enzymes"/>
</dbReference>
<comment type="caution">
    <text evidence="2">The sequence shown here is derived from an EMBL/GenBank/DDBJ whole genome shotgun (WGS) entry which is preliminary data.</text>
</comment>
<name>A0AAD4R9B8_9BILA</name>
<keyword evidence="2" id="KW-0808">Transferase</keyword>
<dbReference type="AlphaFoldDB" id="A0AAD4R9B8"/>
<gene>
    <name evidence="2" type="ORF">DdX_06110</name>
</gene>
<dbReference type="GO" id="GO:0016301">
    <property type="term" value="F:kinase activity"/>
    <property type="evidence" value="ECO:0007669"/>
    <property type="project" value="UniProtKB-KW"/>
</dbReference>
<organism evidence="2 3">
    <name type="scientific">Ditylenchus destructor</name>
    <dbReference type="NCBI Taxonomy" id="166010"/>
    <lineage>
        <taxon>Eukaryota</taxon>
        <taxon>Metazoa</taxon>
        <taxon>Ecdysozoa</taxon>
        <taxon>Nematoda</taxon>
        <taxon>Chromadorea</taxon>
        <taxon>Rhabditida</taxon>
        <taxon>Tylenchina</taxon>
        <taxon>Tylenchomorpha</taxon>
        <taxon>Sphaerularioidea</taxon>
        <taxon>Anguinidae</taxon>
        <taxon>Anguininae</taxon>
        <taxon>Ditylenchus</taxon>
    </lineage>
</organism>
<accession>A0AAD4R9B8</accession>
<dbReference type="SUPFAM" id="SSF56112">
    <property type="entry name" value="Protein kinase-like (PK-like)"/>
    <property type="match status" value="1"/>
</dbReference>
<dbReference type="InterPro" id="IPR004119">
    <property type="entry name" value="EcKL"/>
</dbReference>
<dbReference type="Pfam" id="PF02958">
    <property type="entry name" value="EcKL"/>
    <property type="match status" value="1"/>
</dbReference>
<protein>
    <submittedName>
        <fullName evidence="2">Ecdysteroid kinase domain-containing protein</fullName>
    </submittedName>
</protein>
<proteinExistence type="predicted"/>
<feature type="domain" description="CHK kinase-like" evidence="1">
    <location>
        <begin position="181"/>
        <end position="367"/>
    </location>
</feature>
<reference evidence="2" key="1">
    <citation type="submission" date="2022-01" db="EMBL/GenBank/DDBJ databases">
        <title>Genome Sequence Resource for Two Populations of Ditylenchus destructor, the Migratory Endoparasitic Phytonematode.</title>
        <authorList>
            <person name="Zhang H."/>
            <person name="Lin R."/>
            <person name="Xie B."/>
        </authorList>
    </citation>
    <scope>NUCLEOTIDE SEQUENCE</scope>
    <source>
        <strain evidence="2">BazhouSP</strain>
    </source>
</reference>
<evidence type="ECO:0000313" key="2">
    <source>
        <dbReference type="EMBL" id="KAI1718993.1"/>
    </source>
</evidence>
<evidence type="ECO:0000313" key="3">
    <source>
        <dbReference type="Proteomes" id="UP001201812"/>
    </source>
</evidence>
<dbReference type="PANTHER" id="PTHR23020:SF41">
    <property type="entry name" value="AMINOGLYCOSIDE PHOSPHOTRANSFERASE DOMAIN-CONTAINING PROTEIN"/>
    <property type="match status" value="1"/>
</dbReference>
<sequence>MVSKLKLQENGNDVGAILNGNSEKDLESGETNYNGMVAHLDLKQKIGVTKFSVGFVIRSLQGKDDKWDYLMAKRKLQRIVVTQISGIGYLSYIYRIQFHFDDVSQPFSAILKVPTVMHIPTVNPLADDVFLTDFTLKLAERHDKEIFFYENFAKRIKHVKLATMYNSRTSFSTDSLENACVLMEDLGIYGVMPSVPVGLTKLQVEALIRAIAEIHAISLSVPHSAELIEKLRFTSSLDQEDGQAKNAAVENLLKLPHDYFRRHKKALERAAKENEIMVCDSHKEFGTPPVLCHGDFWSNNVFFEANPDGSPNDELYAIFDWQFAHPSTGLIDIVRLILICVNASLKLRFLDDWLRLYYECFADGCRRHGVRNPYTMDLVRKMFRYQYPSEMLFSYIILLNYFGRIEDEGIRTALLGRMISSFELYNCGTRTVHHLDNSSPATIHHLRQFITCDNSSPATIHHP</sequence>
<dbReference type="Gene3D" id="3.90.1200.10">
    <property type="match status" value="1"/>
</dbReference>
<keyword evidence="3" id="KW-1185">Reference proteome</keyword>
<dbReference type="Proteomes" id="UP001201812">
    <property type="component" value="Unassembled WGS sequence"/>
</dbReference>
<dbReference type="InterPro" id="IPR011009">
    <property type="entry name" value="Kinase-like_dom_sf"/>
</dbReference>
<dbReference type="EMBL" id="JAKKPZ010000007">
    <property type="protein sequence ID" value="KAI1718993.1"/>
    <property type="molecule type" value="Genomic_DNA"/>
</dbReference>